<protein>
    <submittedName>
        <fullName evidence="2">Uncharacterized protein</fullName>
    </submittedName>
</protein>
<accession>A0A6C0ELM4</accession>
<organism evidence="2">
    <name type="scientific">viral metagenome</name>
    <dbReference type="NCBI Taxonomy" id="1070528"/>
    <lineage>
        <taxon>unclassified sequences</taxon>
        <taxon>metagenomes</taxon>
        <taxon>organismal metagenomes</taxon>
    </lineage>
</organism>
<evidence type="ECO:0000313" key="2">
    <source>
        <dbReference type="EMBL" id="QHT30084.1"/>
    </source>
</evidence>
<proteinExistence type="predicted"/>
<name>A0A6C0ELM4_9ZZZZ</name>
<sequence length="1055" mass="119251">MENEFLTFEATDVELIGDVIEFDEEVQRAEKVRFYTLNEQVNDAFDHMIPKGRTTRAQLEKLDKEVDRIRDLYETYVTPTEDGYDVQIPKTLRVFPWIHPVYTTPEVGTYSVAESWTPLFSPNAIRQANYYPRMISALPLPHRGQKGFPLTEPTTFVNDEGKLPFRALPSYVMTKTRRHEDGRIDILSVPVEGTDDSVESRGYWLEKRTLQIPDPLPDHPFLASNEARFIETHEPLSEIIPEMDAVIMHGVPVTQDPYGEGAKYLKYYDVSLSSIPWELWKQRFPKKELIDTMPAPIDVAFPEPKGMPPSSNIIEQYGSPYFPGLAPRKWLMTQEDGGRLVIKMIQSLAGDAGTVASLPVSELGDLRFPDINEEECLLSGLNFHDFALRGVTRQWELDKNRYSRKCIPLDIIKQERHQIGYRNRLQWKETTAKEILTEHVKALAFYKPLKSASKGPVYEKQPTRGISQLRQQVVAILNDDDRFPEDKLKAITTLTRNAPHTKQQVIDPEGLFVVCDHTIAILSGDMITDRLAFYDKWTSRVDGSRVCKVCGEEVNKDVLVHQEDFSEEGRLLKHSDALETHSFHAESTATYTTKLKAMQGFFDLEDPSDGTMFLLISLLQLLPAQDQILPVLQEAREISGAIKSKDRDGKARGMVGLAATVLLIQTHLPRLVPRRSFGPLPLKLDGYPRDTDSDKAPTVIDSLMTVLRKTFEAYPTSFKGPSVAVMRGVLNEGPTIRKGVISILKKMQPKFAAALLRAKQENESNPAPPPPVGLVPVILPPTTMGTVTSFPACTGPRSIWADPRAPVIRQPVVPLDRVRPRTTEFIQRTVPEPRSVGIPDVKDIQRRIKLPAVQKGDSWRTNLMIAQCVADHFKMNLDTGLIDTTKSPDLLRDIAEGILKELMGAIVKDPVKRREYEEFREKDITLFALMSSLKDAKTETNTLRAKERHLFTDRMREMTDSQRQITKDLLDRGMAPYIITKNDRDMFAAQLDRELAPIMDVDVREENGDVGVGAPRDATNEEDVNADQGDYGDYTATGNRERDNDMPSLEADGPI</sequence>
<dbReference type="EMBL" id="MN738890">
    <property type="protein sequence ID" value="QHT30084.1"/>
    <property type="molecule type" value="Genomic_DNA"/>
</dbReference>
<evidence type="ECO:0000256" key="1">
    <source>
        <dbReference type="SAM" id="MobiDB-lite"/>
    </source>
</evidence>
<dbReference type="AlphaFoldDB" id="A0A6C0ELM4"/>
<reference evidence="2" key="1">
    <citation type="journal article" date="2020" name="Nature">
        <title>Giant virus diversity and host interactions through global metagenomics.</title>
        <authorList>
            <person name="Schulz F."/>
            <person name="Roux S."/>
            <person name="Paez-Espino D."/>
            <person name="Jungbluth S."/>
            <person name="Walsh D.A."/>
            <person name="Denef V.J."/>
            <person name="McMahon K.D."/>
            <person name="Konstantinidis K.T."/>
            <person name="Eloe-Fadrosh E.A."/>
            <person name="Kyrpides N.C."/>
            <person name="Woyke T."/>
        </authorList>
    </citation>
    <scope>NUCLEOTIDE SEQUENCE</scope>
    <source>
        <strain evidence="2">GVMAG-M-3300009068-25</strain>
    </source>
</reference>
<feature type="region of interest" description="Disordered" evidence="1">
    <location>
        <begin position="1007"/>
        <end position="1055"/>
    </location>
</feature>